<evidence type="ECO:0000256" key="2">
    <source>
        <dbReference type="ARBA" id="ARBA00023157"/>
    </source>
</evidence>
<name>A0A813HJ79_POLGL</name>
<keyword evidence="3" id="KW-0496">Mitochondrion</keyword>
<dbReference type="OMA" id="CRKEANR"/>
<keyword evidence="7" id="KW-1185">Reference proteome</keyword>
<proteinExistence type="inferred from homology"/>
<dbReference type="InterPro" id="IPR013892">
    <property type="entry name" value="Cyt_c_biogenesis_Cmc1-like"/>
</dbReference>
<feature type="compositionally biased region" description="Basic and acidic residues" evidence="4">
    <location>
        <begin position="1"/>
        <end position="12"/>
    </location>
</feature>
<dbReference type="OrthoDB" id="6224010at2759"/>
<dbReference type="Pfam" id="PF08583">
    <property type="entry name" value="Cmc1"/>
    <property type="match status" value="1"/>
</dbReference>
<dbReference type="AlphaFoldDB" id="A0A813HJ79"/>
<keyword evidence="2" id="KW-1015">Disulfide bond</keyword>
<evidence type="ECO:0000313" key="5">
    <source>
        <dbReference type="EMBL" id="CAE8607747.1"/>
    </source>
</evidence>
<evidence type="ECO:0000313" key="7">
    <source>
        <dbReference type="Proteomes" id="UP000654075"/>
    </source>
</evidence>
<gene>
    <name evidence="5" type="ORF">PGLA1383_LOCUS25654</name>
    <name evidence="6" type="ORF">PGLA1383_LOCUS53463</name>
</gene>
<dbReference type="EMBL" id="CAJNNV010031900">
    <property type="protein sequence ID" value="CAE8638260.1"/>
    <property type="molecule type" value="Genomic_DNA"/>
</dbReference>
<comment type="caution">
    <text evidence="6">The sequence shown here is derived from an EMBL/GenBank/DDBJ whole genome shotgun (WGS) entry which is preliminary data.</text>
</comment>
<comment type="subcellular location">
    <subcellularLocation>
        <location evidence="3">Mitochondrion</location>
    </subcellularLocation>
</comment>
<evidence type="ECO:0000256" key="4">
    <source>
        <dbReference type="SAM" id="MobiDB-lite"/>
    </source>
</evidence>
<dbReference type="EMBL" id="CAJNNV010022054">
    <property type="protein sequence ID" value="CAE8607747.1"/>
    <property type="molecule type" value="Genomic_DNA"/>
</dbReference>
<comment type="similarity">
    <text evidence="1 3">Belongs to the CMC family.</text>
</comment>
<feature type="non-terminal residue" evidence="6">
    <location>
        <position position="185"/>
    </location>
</feature>
<evidence type="ECO:0000256" key="3">
    <source>
        <dbReference type="RuleBase" id="RU364104"/>
    </source>
</evidence>
<protein>
    <recommendedName>
        <fullName evidence="3">COX assembly mitochondrial protein</fullName>
    </recommendedName>
</protein>
<sequence length="185" mass="21203">FFVDAPFKKPKPDPSTPSEPIEQAPVKELPFDAETIERNRNRRIPYLEAREAVELEQKEMKVVKEKIGEEVREACRPEIDEYIDCCVGRIFTILSCKPQALVMRRCMALVETPEFVAQKTAQYISEREASGESVLNNAAKGTTRERRSQYNRAILPTVEDPNEFLIRKPNRRAPKPCPDPTADIE</sequence>
<accession>A0A813HJ79</accession>
<organism evidence="6 7">
    <name type="scientific">Polarella glacialis</name>
    <name type="common">Dinoflagellate</name>
    <dbReference type="NCBI Taxonomy" id="89957"/>
    <lineage>
        <taxon>Eukaryota</taxon>
        <taxon>Sar</taxon>
        <taxon>Alveolata</taxon>
        <taxon>Dinophyceae</taxon>
        <taxon>Suessiales</taxon>
        <taxon>Suessiaceae</taxon>
        <taxon>Polarella</taxon>
    </lineage>
</organism>
<dbReference type="Proteomes" id="UP000654075">
    <property type="component" value="Unassembled WGS sequence"/>
</dbReference>
<evidence type="ECO:0000313" key="6">
    <source>
        <dbReference type="EMBL" id="CAE8638260.1"/>
    </source>
</evidence>
<feature type="region of interest" description="Disordered" evidence="4">
    <location>
        <begin position="1"/>
        <end position="32"/>
    </location>
</feature>
<reference evidence="6" key="1">
    <citation type="submission" date="2021-02" db="EMBL/GenBank/DDBJ databases">
        <authorList>
            <person name="Dougan E. K."/>
            <person name="Rhodes N."/>
            <person name="Thang M."/>
            <person name="Chan C."/>
        </authorList>
    </citation>
    <scope>NUCLEOTIDE SEQUENCE</scope>
</reference>
<evidence type="ECO:0000256" key="1">
    <source>
        <dbReference type="ARBA" id="ARBA00007347"/>
    </source>
</evidence>
<dbReference type="GO" id="GO:0005739">
    <property type="term" value="C:mitochondrion"/>
    <property type="evidence" value="ECO:0007669"/>
    <property type="project" value="UniProtKB-SubCell"/>
</dbReference>